<organism evidence="17 18">
    <name type="scientific">Mycena sanguinolenta</name>
    <dbReference type="NCBI Taxonomy" id="230812"/>
    <lineage>
        <taxon>Eukaryota</taxon>
        <taxon>Fungi</taxon>
        <taxon>Dikarya</taxon>
        <taxon>Basidiomycota</taxon>
        <taxon>Agaricomycotina</taxon>
        <taxon>Agaricomycetes</taxon>
        <taxon>Agaricomycetidae</taxon>
        <taxon>Agaricales</taxon>
        <taxon>Marasmiineae</taxon>
        <taxon>Mycenaceae</taxon>
        <taxon>Mycena</taxon>
    </lineage>
</organism>
<evidence type="ECO:0000313" key="18">
    <source>
        <dbReference type="Proteomes" id="UP000623467"/>
    </source>
</evidence>
<dbReference type="EC" id="1.16.1.9" evidence="3"/>
<dbReference type="InterPro" id="IPR013130">
    <property type="entry name" value="Fe3_Rdtase_TM_dom"/>
</dbReference>
<dbReference type="PROSITE" id="PS51384">
    <property type="entry name" value="FAD_FR"/>
    <property type="match status" value="1"/>
</dbReference>
<dbReference type="PANTHER" id="PTHR32361">
    <property type="entry name" value="FERRIC/CUPRIC REDUCTASE TRANSMEMBRANE COMPONENT"/>
    <property type="match status" value="1"/>
</dbReference>
<evidence type="ECO:0000259" key="16">
    <source>
        <dbReference type="PROSITE" id="PS51384"/>
    </source>
</evidence>
<evidence type="ECO:0000256" key="15">
    <source>
        <dbReference type="SAM" id="Phobius"/>
    </source>
</evidence>
<evidence type="ECO:0000256" key="6">
    <source>
        <dbReference type="ARBA" id="ARBA00022692"/>
    </source>
</evidence>
<keyword evidence="5" id="KW-1003">Cell membrane</keyword>
<dbReference type="InterPro" id="IPR013121">
    <property type="entry name" value="Fe_red_NAD-bd_6"/>
</dbReference>
<keyword evidence="4" id="KW-0813">Transport</keyword>
<comment type="similarity">
    <text evidence="2">Belongs to the ferric reductase (FRE) family.</text>
</comment>
<dbReference type="PANTHER" id="PTHR32361:SF9">
    <property type="entry name" value="FERRIC REDUCTASE TRANSMEMBRANE COMPONENT 3-RELATED"/>
    <property type="match status" value="1"/>
</dbReference>
<dbReference type="Pfam" id="PF08030">
    <property type="entry name" value="NAD_binding_6"/>
    <property type="match status" value="1"/>
</dbReference>
<evidence type="ECO:0000256" key="1">
    <source>
        <dbReference type="ARBA" id="ARBA00004651"/>
    </source>
</evidence>
<dbReference type="SFLD" id="SFLDG01168">
    <property type="entry name" value="Ferric_reductase_subgroup_(FRE"/>
    <property type="match status" value="1"/>
</dbReference>
<dbReference type="SUPFAM" id="SSF52343">
    <property type="entry name" value="Ferredoxin reductase-like, C-terminal NADP-linked domain"/>
    <property type="match status" value="1"/>
</dbReference>
<accession>A0A8H6Y4C9</accession>
<feature type="region of interest" description="Disordered" evidence="14">
    <location>
        <begin position="369"/>
        <end position="392"/>
    </location>
</feature>
<evidence type="ECO:0000256" key="3">
    <source>
        <dbReference type="ARBA" id="ARBA00012668"/>
    </source>
</evidence>
<dbReference type="InterPro" id="IPR051410">
    <property type="entry name" value="Ferric/Cupric_Reductase"/>
</dbReference>
<dbReference type="EMBL" id="JACAZH010000013">
    <property type="protein sequence ID" value="KAF7351455.1"/>
    <property type="molecule type" value="Genomic_DNA"/>
</dbReference>
<dbReference type="Gene3D" id="3.40.50.80">
    <property type="entry name" value="Nucleotide-binding domain of ferredoxin-NADP reductase (FNR) module"/>
    <property type="match status" value="1"/>
</dbReference>
<dbReference type="InterPro" id="IPR017927">
    <property type="entry name" value="FAD-bd_FR_type"/>
</dbReference>
<feature type="transmembrane region" description="Helical" evidence="15">
    <location>
        <begin position="245"/>
        <end position="265"/>
    </location>
</feature>
<dbReference type="AlphaFoldDB" id="A0A8H6Y4C9"/>
<dbReference type="GO" id="GO:0015677">
    <property type="term" value="P:copper ion import"/>
    <property type="evidence" value="ECO:0007669"/>
    <property type="project" value="TreeGrafter"/>
</dbReference>
<feature type="domain" description="FAD-binding FR-type" evidence="16">
    <location>
        <begin position="305"/>
        <end position="449"/>
    </location>
</feature>
<evidence type="ECO:0000256" key="8">
    <source>
        <dbReference type="ARBA" id="ARBA00022989"/>
    </source>
</evidence>
<dbReference type="OrthoDB" id="4494341at2759"/>
<evidence type="ECO:0000256" key="5">
    <source>
        <dbReference type="ARBA" id="ARBA00022475"/>
    </source>
</evidence>
<dbReference type="InterPro" id="IPR013112">
    <property type="entry name" value="FAD-bd_8"/>
</dbReference>
<evidence type="ECO:0000256" key="10">
    <source>
        <dbReference type="ARBA" id="ARBA00023065"/>
    </source>
</evidence>
<feature type="transmembrane region" description="Helical" evidence="15">
    <location>
        <begin position="215"/>
        <end position="233"/>
    </location>
</feature>
<feature type="transmembrane region" description="Helical" evidence="15">
    <location>
        <begin position="145"/>
        <end position="162"/>
    </location>
</feature>
<evidence type="ECO:0000256" key="12">
    <source>
        <dbReference type="ARBA" id="ARBA00023180"/>
    </source>
</evidence>
<keyword evidence="11 15" id="KW-0472">Membrane</keyword>
<evidence type="ECO:0000256" key="9">
    <source>
        <dbReference type="ARBA" id="ARBA00023002"/>
    </source>
</evidence>
<comment type="subcellular location">
    <subcellularLocation>
        <location evidence="1">Cell membrane</location>
        <topology evidence="1">Multi-pass membrane protein</topology>
    </subcellularLocation>
</comment>
<feature type="transmembrane region" description="Helical" evidence="15">
    <location>
        <begin position="183"/>
        <end position="201"/>
    </location>
</feature>
<evidence type="ECO:0000313" key="17">
    <source>
        <dbReference type="EMBL" id="KAF7351455.1"/>
    </source>
</evidence>
<dbReference type="GO" id="GO:0005886">
    <property type="term" value="C:plasma membrane"/>
    <property type="evidence" value="ECO:0007669"/>
    <property type="project" value="UniProtKB-SubCell"/>
</dbReference>
<dbReference type="Pfam" id="PF01794">
    <property type="entry name" value="Ferric_reduct"/>
    <property type="match status" value="1"/>
</dbReference>
<dbReference type="GO" id="GO:0006879">
    <property type="term" value="P:intracellular iron ion homeostasis"/>
    <property type="evidence" value="ECO:0007669"/>
    <property type="project" value="TreeGrafter"/>
</dbReference>
<evidence type="ECO:0000256" key="2">
    <source>
        <dbReference type="ARBA" id="ARBA00006278"/>
    </source>
</evidence>
<evidence type="ECO:0000256" key="13">
    <source>
        <dbReference type="ARBA" id="ARBA00048483"/>
    </source>
</evidence>
<evidence type="ECO:0000256" key="11">
    <source>
        <dbReference type="ARBA" id="ARBA00023136"/>
    </source>
</evidence>
<dbReference type="CDD" id="cd06186">
    <property type="entry name" value="NOX_Duox_like_FAD_NADP"/>
    <property type="match status" value="1"/>
</dbReference>
<evidence type="ECO:0000256" key="7">
    <source>
        <dbReference type="ARBA" id="ARBA00022982"/>
    </source>
</evidence>
<dbReference type="Proteomes" id="UP000623467">
    <property type="component" value="Unassembled WGS sequence"/>
</dbReference>
<evidence type="ECO:0000256" key="14">
    <source>
        <dbReference type="SAM" id="MobiDB-lite"/>
    </source>
</evidence>
<keyword evidence="18" id="KW-1185">Reference proteome</keyword>
<keyword evidence="6 15" id="KW-0812">Transmembrane</keyword>
<keyword evidence="10" id="KW-0406">Ion transport</keyword>
<reference evidence="17" key="1">
    <citation type="submission" date="2020-05" db="EMBL/GenBank/DDBJ databases">
        <title>Mycena genomes resolve the evolution of fungal bioluminescence.</title>
        <authorList>
            <person name="Tsai I.J."/>
        </authorList>
    </citation>
    <scope>NUCLEOTIDE SEQUENCE</scope>
    <source>
        <strain evidence="17">160909Yilan</strain>
    </source>
</reference>
<proteinExistence type="inferred from homology"/>
<dbReference type="GO" id="GO:0052851">
    <property type="term" value="F:ferric-chelate reductase (NADPH) activity"/>
    <property type="evidence" value="ECO:0007669"/>
    <property type="project" value="UniProtKB-EC"/>
</dbReference>
<feature type="transmembrane region" description="Helical" evidence="15">
    <location>
        <begin position="38"/>
        <end position="63"/>
    </location>
</feature>
<feature type="transmembrane region" description="Helical" evidence="15">
    <location>
        <begin position="103"/>
        <end position="125"/>
    </location>
</feature>
<name>A0A8H6Y4C9_9AGAR</name>
<sequence>MDFDLTQNLTVSATTTAMSANTPDRTLSHARTLAYPRYVWYFLAAFIGLVAVTHFAVAFFSWVRSNSKPTTRGPRSFLRVPAAVLNIVRNAAFRTTISFGGAYILNLTELFMGCAYIALLFAAAFMNTTTLEDVYLSPQYYANRAALIAATQLPLLVALGTKNNILTLLTGISFDKLNILHRIAGRSLCVLLWVHAAGHIIESGPAGNMENLKETWFRCGILAISALTLLCLFSIQPLRSRTYELFLISHFFMALLFLGAAYYHATKASLGYYIWPSLLVWGVDRFLRFIRIFFVNGGFLTLFNTKSSSALGAKVEVISPEFLRVTVRRPDYFRWSPGQMAYLSIPSVSAMPWEAHPFTIASIDGCIPPSKEISSRDDSASDKEKDESVESEVVAVDNSPSGYSKRLVFLLRVHDGFTKRLLHAAHSPAAIDHTLNAYIDGPYCSPPSVRGFGTVLLFGGGSGISFIFPLLLDVIKGANTGTNPTCQKVVFVWAIRHSEQMNAISDDLLRALEGASDSLLLDVCIHVTGSQNSDGDAENSQGSTVSFSQTAKLFDSPHVRVLSGRPDVNAIIKSEISEAAGSMSVNVCGTAGLAENIRSALRTSSTASDVVSGGPSISLHVEAFGM</sequence>
<keyword evidence="9" id="KW-0560">Oxidoreductase</keyword>
<comment type="caution">
    <text evidence="17">The sequence shown here is derived from an EMBL/GenBank/DDBJ whole genome shotgun (WGS) entry which is preliminary data.</text>
</comment>
<keyword evidence="8 15" id="KW-1133">Transmembrane helix</keyword>
<dbReference type="InterPro" id="IPR017938">
    <property type="entry name" value="Riboflavin_synthase-like_b-brl"/>
</dbReference>
<gene>
    <name evidence="17" type="ORF">MSAN_01577600</name>
</gene>
<keyword evidence="7" id="KW-0249">Electron transport</keyword>
<protein>
    <recommendedName>
        <fullName evidence="3">ferric-chelate reductase (NADPH)</fullName>
        <ecNumber evidence="3">1.16.1.9</ecNumber>
    </recommendedName>
</protein>
<dbReference type="Pfam" id="PF08022">
    <property type="entry name" value="FAD_binding_8"/>
    <property type="match status" value="1"/>
</dbReference>
<dbReference type="InterPro" id="IPR039261">
    <property type="entry name" value="FNR_nucleotide-bd"/>
</dbReference>
<evidence type="ECO:0000256" key="4">
    <source>
        <dbReference type="ARBA" id="ARBA00022448"/>
    </source>
</evidence>
<keyword evidence="12" id="KW-0325">Glycoprotein</keyword>
<comment type="catalytic activity">
    <reaction evidence="13">
        <text>2 a Fe(II)-siderophore + NADP(+) + H(+) = 2 a Fe(III)-siderophore + NADPH</text>
        <dbReference type="Rhea" id="RHEA:28795"/>
        <dbReference type="Rhea" id="RHEA-COMP:11342"/>
        <dbReference type="Rhea" id="RHEA-COMP:11344"/>
        <dbReference type="ChEBI" id="CHEBI:15378"/>
        <dbReference type="ChEBI" id="CHEBI:29033"/>
        <dbReference type="ChEBI" id="CHEBI:29034"/>
        <dbReference type="ChEBI" id="CHEBI:57783"/>
        <dbReference type="ChEBI" id="CHEBI:58349"/>
        <dbReference type="EC" id="1.16.1.9"/>
    </reaction>
</comment>
<dbReference type="SUPFAM" id="SSF63380">
    <property type="entry name" value="Riboflavin synthase domain-like"/>
    <property type="match status" value="1"/>
</dbReference>
<feature type="compositionally biased region" description="Basic and acidic residues" evidence="14">
    <location>
        <begin position="373"/>
        <end position="388"/>
    </location>
</feature>
<dbReference type="GO" id="GO:0006826">
    <property type="term" value="P:iron ion transport"/>
    <property type="evidence" value="ECO:0007669"/>
    <property type="project" value="TreeGrafter"/>
</dbReference>
<dbReference type="SFLD" id="SFLDS00052">
    <property type="entry name" value="Ferric_Reductase_Domain"/>
    <property type="match status" value="1"/>
</dbReference>